<accession>A0AAN4Y8F3</accession>
<proteinExistence type="predicted"/>
<dbReference type="SUPFAM" id="SSF53474">
    <property type="entry name" value="alpha/beta-Hydrolases"/>
    <property type="match status" value="1"/>
</dbReference>
<dbReference type="AlphaFoldDB" id="A0AAN4Y8F3"/>
<evidence type="ECO:0000313" key="1">
    <source>
        <dbReference type="EMBL" id="GMG22937.1"/>
    </source>
</evidence>
<dbReference type="Proteomes" id="UP001165205">
    <property type="component" value="Unassembled WGS sequence"/>
</dbReference>
<sequence length="369" mass="42219">MALHVTQWAVNYQLFLDDSSTIRSASPNEKNNFFASYNTRVAVNFQTLEANFWIWTNILAAIHPPPGTRVHLHVREEHQGDYDTEYQFADTRIRLVGAGLVWHYLEPVHDDRDYRAILLFRGTSLNPATYRTQNGLLDREPMGAWADGNLFGVARMSFPLIHDEIATWLDTQSNVHRRNITFIGSSLGGALSMRSLKCHLKHQNPGCNQSELYVYSSPGLERKHARELTRLRGENFRQMHAYWHARDAIALTGYYPRVVGQEFSQSRPHASAASRTVPKKLSFLKKHLLPFLSIQEGWGVILAYSRNTVDEGPTVSGFYRYSSKVIRQFPLGFPCCWLITGGMGLLTQSRKALSRIFDRKVEDFCGHHH</sequence>
<protein>
    <submittedName>
        <fullName evidence="1">Unnamed protein product</fullName>
    </submittedName>
</protein>
<name>A0AAN4Y8F3_ASPOZ</name>
<evidence type="ECO:0000313" key="2">
    <source>
        <dbReference type="Proteomes" id="UP001165205"/>
    </source>
</evidence>
<dbReference type="InterPro" id="IPR029058">
    <property type="entry name" value="AB_hydrolase_fold"/>
</dbReference>
<organism evidence="1 2">
    <name type="scientific">Aspergillus oryzae</name>
    <name type="common">Yellow koji mold</name>
    <dbReference type="NCBI Taxonomy" id="5062"/>
    <lineage>
        <taxon>Eukaryota</taxon>
        <taxon>Fungi</taxon>
        <taxon>Dikarya</taxon>
        <taxon>Ascomycota</taxon>
        <taxon>Pezizomycotina</taxon>
        <taxon>Eurotiomycetes</taxon>
        <taxon>Eurotiomycetidae</taxon>
        <taxon>Eurotiales</taxon>
        <taxon>Aspergillaceae</taxon>
        <taxon>Aspergillus</taxon>
        <taxon>Aspergillus subgen. Circumdati</taxon>
    </lineage>
</organism>
<reference evidence="1" key="1">
    <citation type="submission" date="2023-04" db="EMBL/GenBank/DDBJ databases">
        <title>Aspergillus oryzae NBRC 4228.</title>
        <authorList>
            <person name="Ichikawa N."/>
            <person name="Sato H."/>
            <person name="Tonouchi N."/>
        </authorList>
    </citation>
    <scope>NUCLEOTIDE SEQUENCE</scope>
    <source>
        <strain evidence="1">NBRC 4228</strain>
    </source>
</reference>
<gene>
    <name evidence="1" type="ORF">Aory04_000048000</name>
</gene>
<comment type="caution">
    <text evidence="1">The sequence shown here is derived from an EMBL/GenBank/DDBJ whole genome shotgun (WGS) entry which is preliminary data.</text>
</comment>
<dbReference type="EMBL" id="BSYA01000003">
    <property type="protein sequence ID" value="GMG22937.1"/>
    <property type="molecule type" value="Genomic_DNA"/>
</dbReference>